<evidence type="ECO:0000256" key="1">
    <source>
        <dbReference type="SAM" id="MobiDB-lite"/>
    </source>
</evidence>
<accession>A0A4Q7VVS5</accession>
<evidence type="ECO:0000313" key="3">
    <source>
        <dbReference type="Proteomes" id="UP000293671"/>
    </source>
</evidence>
<proteinExistence type="predicted"/>
<comment type="caution">
    <text evidence="2">The sequence shown here is derived from an EMBL/GenBank/DDBJ whole genome shotgun (WGS) entry which is preliminary data.</text>
</comment>
<dbReference type="Proteomes" id="UP000293671">
    <property type="component" value="Unassembled WGS sequence"/>
</dbReference>
<dbReference type="RefSeq" id="WP_130430981.1">
    <property type="nucleotide sequence ID" value="NZ_SHKP01000005.1"/>
</dbReference>
<organism evidence="2 3">
    <name type="scientific">Rivibacter subsaxonicus</name>
    <dbReference type="NCBI Taxonomy" id="457575"/>
    <lineage>
        <taxon>Bacteria</taxon>
        <taxon>Pseudomonadati</taxon>
        <taxon>Pseudomonadota</taxon>
        <taxon>Betaproteobacteria</taxon>
        <taxon>Burkholderiales</taxon>
        <taxon>Rivibacter</taxon>
    </lineage>
</organism>
<protein>
    <submittedName>
        <fullName evidence="2">Uncharacterized protein DUF1840</fullName>
    </submittedName>
</protein>
<reference evidence="2 3" key="1">
    <citation type="submission" date="2019-02" db="EMBL/GenBank/DDBJ databases">
        <title>Genomic Encyclopedia of Type Strains, Phase IV (KMG-IV): sequencing the most valuable type-strain genomes for metagenomic binning, comparative biology and taxonomic classification.</title>
        <authorList>
            <person name="Goeker M."/>
        </authorList>
    </citation>
    <scope>NUCLEOTIDE SEQUENCE [LARGE SCALE GENOMIC DNA]</scope>
    <source>
        <strain evidence="2 3">DSM 19570</strain>
    </source>
</reference>
<dbReference type="AlphaFoldDB" id="A0A4Q7VVS5"/>
<feature type="compositionally biased region" description="Basic and acidic residues" evidence="1">
    <location>
        <begin position="73"/>
        <end position="82"/>
    </location>
</feature>
<evidence type="ECO:0000313" key="2">
    <source>
        <dbReference type="EMBL" id="RZU00528.1"/>
    </source>
</evidence>
<sequence length="111" mass="11770">MLYKFKSKAGADVIMTGPHGDALLKQAGREPAAQGIFTPEQMPQAIASIEAAIAADEAARRAADEGEQATPEAEEKAPRAGDRVSLRARAWPLLELLRRAQAAGHPVTWGA</sequence>
<gene>
    <name evidence="2" type="ORF">EV670_1228</name>
</gene>
<name>A0A4Q7VVS5_9BURK</name>
<dbReference type="EMBL" id="SHKP01000005">
    <property type="protein sequence ID" value="RZU00528.1"/>
    <property type="molecule type" value="Genomic_DNA"/>
</dbReference>
<dbReference type="InterPro" id="IPR014991">
    <property type="entry name" value="DUF1840"/>
</dbReference>
<keyword evidence="3" id="KW-1185">Reference proteome</keyword>
<dbReference type="OrthoDB" id="5296629at2"/>
<dbReference type="Pfam" id="PF08895">
    <property type="entry name" value="DUF1840"/>
    <property type="match status" value="1"/>
</dbReference>
<feature type="region of interest" description="Disordered" evidence="1">
    <location>
        <begin position="57"/>
        <end position="82"/>
    </location>
</feature>